<dbReference type="InterPro" id="IPR013320">
    <property type="entry name" value="ConA-like_dom_sf"/>
</dbReference>
<reference evidence="3 4" key="1">
    <citation type="submission" date="2024-10" db="EMBL/GenBank/DDBJ databases">
        <authorList>
            <person name="Kim D."/>
        </authorList>
    </citation>
    <scope>NUCLEOTIDE SEQUENCE [LARGE SCALE GENOMIC DNA]</scope>
    <source>
        <strain evidence="3">Taebaek</strain>
    </source>
</reference>
<dbReference type="InterPro" id="IPR003877">
    <property type="entry name" value="SPRY_dom"/>
</dbReference>
<dbReference type="PROSITE" id="PS50188">
    <property type="entry name" value="B302_SPRY"/>
    <property type="match status" value="1"/>
</dbReference>
<dbReference type="InterPro" id="IPR001870">
    <property type="entry name" value="B30.2/SPRY"/>
</dbReference>
<dbReference type="SUPFAM" id="SSF49899">
    <property type="entry name" value="Concanavalin A-like lectins/glucanases"/>
    <property type="match status" value="1"/>
</dbReference>
<dbReference type="CDD" id="cd12885">
    <property type="entry name" value="SPRY_RanBP_like"/>
    <property type="match status" value="1"/>
</dbReference>
<feature type="domain" description="B30.2/SPRY" evidence="2">
    <location>
        <begin position="108"/>
        <end position="304"/>
    </location>
</feature>
<evidence type="ECO:0000313" key="3">
    <source>
        <dbReference type="EMBL" id="KAL3071286.1"/>
    </source>
</evidence>
<sequence length="311" mass="36343">MYCRDSSLIFGQKLDNSESTSDQQLLKEISQKFARMEMELRETEQLCLMEEDLIIEKKALQAELEQQKLMMEQFLLLQAKVEKMEKENYASDDKFTTQLHNDRKAILERISELENRQKEKISNVKRPNCWDANACHYDIEIADAQRLTAAIQKWEGDQMIFRSVFAKHSLRYATTTDFHNIFYFEILVIRMRWTILFGFSVKQLMPLNEKIQDYTGTYVFSNCGEFWANGSRKGETAKFSRGDVVGIGVDFGTRQIFFTKNGQRFGFTHTLDLDCSVDFDHLFPFATLLSFEDKIEANFGPNFKFGRSVLC</sequence>
<dbReference type="Proteomes" id="UP001620645">
    <property type="component" value="Unassembled WGS sequence"/>
</dbReference>
<keyword evidence="1" id="KW-0175">Coiled coil</keyword>
<accession>A0ABD2HWE0</accession>
<dbReference type="InterPro" id="IPR044736">
    <property type="entry name" value="Gid1/RanBPM/SPLA_SPRY"/>
</dbReference>
<comment type="caution">
    <text evidence="3">The sequence shown here is derived from an EMBL/GenBank/DDBJ whole genome shotgun (WGS) entry which is preliminary data.</text>
</comment>
<gene>
    <name evidence="3" type="ORF">niasHS_015383</name>
</gene>
<dbReference type="EMBL" id="JBICCN010000395">
    <property type="protein sequence ID" value="KAL3071286.1"/>
    <property type="molecule type" value="Genomic_DNA"/>
</dbReference>
<dbReference type="AlphaFoldDB" id="A0ABD2HWE0"/>
<evidence type="ECO:0000259" key="2">
    <source>
        <dbReference type="PROSITE" id="PS50188"/>
    </source>
</evidence>
<dbReference type="Gene3D" id="2.60.120.920">
    <property type="match status" value="1"/>
</dbReference>
<organism evidence="3 4">
    <name type="scientific">Heterodera schachtii</name>
    <name type="common">Sugarbeet cyst nematode worm</name>
    <name type="synonym">Tylenchus schachtii</name>
    <dbReference type="NCBI Taxonomy" id="97005"/>
    <lineage>
        <taxon>Eukaryota</taxon>
        <taxon>Metazoa</taxon>
        <taxon>Ecdysozoa</taxon>
        <taxon>Nematoda</taxon>
        <taxon>Chromadorea</taxon>
        <taxon>Rhabditida</taxon>
        <taxon>Tylenchina</taxon>
        <taxon>Tylenchomorpha</taxon>
        <taxon>Tylenchoidea</taxon>
        <taxon>Heteroderidae</taxon>
        <taxon>Heteroderinae</taxon>
        <taxon>Heterodera</taxon>
    </lineage>
</organism>
<evidence type="ECO:0000313" key="4">
    <source>
        <dbReference type="Proteomes" id="UP001620645"/>
    </source>
</evidence>
<dbReference type="SMART" id="SM00449">
    <property type="entry name" value="SPRY"/>
    <property type="match status" value="1"/>
</dbReference>
<dbReference type="Pfam" id="PF00622">
    <property type="entry name" value="SPRY"/>
    <property type="match status" value="1"/>
</dbReference>
<proteinExistence type="predicted"/>
<name>A0ABD2HWE0_HETSC</name>
<feature type="coiled-coil region" evidence="1">
    <location>
        <begin position="26"/>
        <end position="70"/>
    </location>
</feature>
<protein>
    <recommendedName>
        <fullName evidence="2">B30.2/SPRY domain-containing protein</fullName>
    </recommendedName>
</protein>
<keyword evidence="4" id="KW-1185">Reference proteome</keyword>
<evidence type="ECO:0000256" key="1">
    <source>
        <dbReference type="SAM" id="Coils"/>
    </source>
</evidence>
<dbReference type="InterPro" id="IPR043136">
    <property type="entry name" value="B30.2/SPRY_sf"/>
</dbReference>